<protein>
    <submittedName>
        <fullName evidence="2">Uncharacterized protein</fullName>
    </submittedName>
</protein>
<evidence type="ECO:0000256" key="1">
    <source>
        <dbReference type="SAM" id="MobiDB-lite"/>
    </source>
</evidence>
<dbReference type="OrthoDB" id="2918914at2759"/>
<feature type="region of interest" description="Disordered" evidence="1">
    <location>
        <begin position="1"/>
        <end position="42"/>
    </location>
</feature>
<proteinExistence type="predicted"/>
<evidence type="ECO:0000313" key="3">
    <source>
        <dbReference type="Proteomes" id="UP000623467"/>
    </source>
</evidence>
<dbReference type="AlphaFoldDB" id="A0A8H7D0X6"/>
<feature type="region of interest" description="Disordered" evidence="1">
    <location>
        <begin position="68"/>
        <end position="96"/>
    </location>
</feature>
<dbReference type="EMBL" id="JACAZH010000011">
    <property type="protein sequence ID" value="KAF7355377.1"/>
    <property type="molecule type" value="Genomic_DNA"/>
</dbReference>
<gene>
    <name evidence="2" type="ORF">MSAN_01454300</name>
</gene>
<organism evidence="2 3">
    <name type="scientific">Mycena sanguinolenta</name>
    <dbReference type="NCBI Taxonomy" id="230812"/>
    <lineage>
        <taxon>Eukaryota</taxon>
        <taxon>Fungi</taxon>
        <taxon>Dikarya</taxon>
        <taxon>Basidiomycota</taxon>
        <taxon>Agaricomycotina</taxon>
        <taxon>Agaricomycetes</taxon>
        <taxon>Agaricomycetidae</taxon>
        <taxon>Agaricales</taxon>
        <taxon>Marasmiineae</taxon>
        <taxon>Mycenaceae</taxon>
        <taxon>Mycena</taxon>
    </lineage>
</organism>
<reference evidence="2" key="1">
    <citation type="submission" date="2020-05" db="EMBL/GenBank/DDBJ databases">
        <title>Mycena genomes resolve the evolution of fungal bioluminescence.</title>
        <authorList>
            <person name="Tsai I.J."/>
        </authorList>
    </citation>
    <scope>NUCLEOTIDE SEQUENCE</scope>
    <source>
        <strain evidence="2">160909Yilan</strain>
    </source>
</reference>
<accession>A0A8H7D0X6</accession>
<sequence>MHRGMSYRKPVPVYIPSPPPSPSVTPQTLSAGRTPENVPPLPEHWHDAIAQARRTYDSNRALPASQTLARTPEHGSSDGEDVHSSPGHPEPLAIPPHEAHQLPRLASPVHFASNFRNTGVGQYRVYRPPTPPRPSDHKWRGLFDESTSEVLLINSFVRRSRTHGSCEFFTGPIESKI</sequence>
<keyword evidence="3" id="KW-1185">Reference proteome</keyword>
<name>A0A8H7D0X6_9AGAR</name>
<evidence type="ECO:0000313" key="2">
    <source>
        <dbReference type="EMBL" id="KAF7355377.1"/>
    </source>
</evidence>
<comment type="caution">
    <text evidence="2">The sequence shown here is derived from an EMBL/GenBank/DDBJ whole genome shotgun (WGS) entry which is preliminary data.</text>
</comment>
<feature type="compositionally biased region" description="Pro residues" evidence="1">
    <location>
        <begin position="13"/>
        <end position="23"/>
    </location>
</feature>
<feature type="compositionally biased region" description="Basic and acidic residues" evidence="1">
    <location>
        <begin position="71"/>
        <end position="83"/>
    </location>
</feature>
<dbReference type="Proteomes" id="UP000623467">
    <property type="component" value="Unassembled WGS sequence"/>
</dbReference>